<dbReference type="InterPro" id="IPR004821">
    <property type="entry name" value="Cyt_trans-like"/>
</dbReference>
<evidence type="ECO:0000256" key="6">
    <source>
        <dbReference type="ARBA" id="ARBA00022840"/>
    </source>
</evidence>
<name>A0A382YJ66_9ZZZZ</name>
<evidence type="ECO:0000256" key="5">
    <source>
        <dbReference type="ARBA" id="ARBA00022741"/>
    </source>
</evidence>
<keyword evidence="4" id="KW-0548">Nucleotidyltransferase</keyword>
<dbReference type="GO" id="GO:0070566">
    <property type="term" value="F:adenylyltransferase activity"/>
    <property type="evidence" value="ECO:0007669"/>
    <property type="project" value="UniProtKB-ARBA"/>
</dbReference>
<dbReference type="InterPro" id="IPR005248">
    <property type="entry name" value="NadD/NMNAT"/>
</dbReference>
<accession>A0A382YJ66</accession>
<sequence>MLELLIDKQDDSKVSIDQFEFKSINKPNFTIDTIKYLKEKFKGASLYMVIGSDQYKNLINWKDYNEVIDSVHIICFKRKSNIINKSFNIDVIDFDYDISSTIIKNKFQNG</sequence>
<keyword evidence="3" id="KW-0808">Transferase</keyword>
<dbReference type="AlphaFoldDB" id="A0A382YJ66"/>
<keyword evidence="5" id="KW-0547">Nucleotide-binding</keyword>
<evidence type="ECO:0000256" key="2">
    <source>
        <dbReference type="ARBA" id="ARBA00022642"/>
    </source>
</evidence>
<dbReference type="Pfam" id="PF01467">
    <property type="entry name" value="CTP_transf_like"/>
    <property type="match status" value="1"/>
</dbReference>
<dbReference type="PANTHER" id="PTHR39321">
    <property type="entry name" value="NICOTINATE-NUCLEOTIDE ADENYLYLTRANSFERASE-RELATED"/>
    <property type="match status" value="1"/>
</dbReference>
<dbReference type="Gene3D" id="3.40.50.620">
    <property type="entry name" value="HUPs"/>
    <property type="match status" value="1"/>
</dbReference>
<evidence type="ECO:0000256" key="7">
    <source>
        <dbReference type="ARBA" id="ARBA00023027"/>
    </source>
</evidence>
<protein>
    <recommendedName>
        <fullName evidence="8">Cytidyltransferase-like domain-containing protein</fullName>
    </recommendedName>
</protein>
<evidence type="ECO:0000256" key="3">
    <source>
        <dbReference type="ARBA" id="ARBA00022679"/>
    </source>
</evidence>
<evidence type="ECO:0000256" key="4">
    <source>
        <dbReference type="ARBA" id="ARBA00022695"/>
    </source>
</evidence>
<comment type="pathway">
    <text evidence="1">Cofactor biosynthesis; NAD(+) biosynthesis.</text>
</comment>
<evidence type="ECO:0000313" key="9">
    <source>
        <dbReference type="EMBL" id="SVD83326.1"/>
    </source>
</evidence>
<proteinExistence type="predicted"/>
<feature type="non-terminal residue" evidence="9">
    <location>
        <position position="110"/>
    </location>
</feature>
<dbReference type="GO" id="GO:0009435">
    <property type="term" value="P:NAD+ biosynthetic process"/>
    <property type="evidence" value="ECO:0007669"/>
    <property type="project" value="InterPro"/>
</dbReference>
<keyword evidence="7" id="KW-0520">NAD</keyword>
<dbReference type="PANTHER" id="PTHR39321:SF3">
    <property type="entry name" value="PHOSPHOPANTETHEINE ADENYLYLTRANSFERASE"/>
    <property type="match status" value="1"/>
</dbReference>
<reference evidence="9" key="1">
    <citation type="submission" date="2018-05" db="EMBL/GenBank/DDBJ databases">
        <authorList>
            <person name="Lanie J.A."/>
            <person name="Ng W.-L."/>
            <person name="Kazmierczak K.M."/>
            <person name="Andrzejewski T.M."/>
            <person name="Davidsen T.M."/>
            <person name="Wayne K.J."/>
            <person name="Tettelin H."/>
            <person name="Glass J.I."/>
            <person name="Rusch D."/>
            <person name="Podicherti R."/>
            <person name="Tsui H.-C.T."/>
            <person name="Winkler M.E."/>
        </authorList>
    </citation>
    <scope>NUCLEOTIDE SEQUENCE</scope>
</reference>
<organism evidence="9">
    <name type="scientific">marine metagenome</name>
    <dbReference type="NCBI Taxonomy" id="408172"/>
    <lineage>
        <taxon>unclassified sequences</taxon>
        <taxon>metagenomes</taxon>
        <taxon>ecological metagenomes</taxon>
    </lineage>
</organism>
<feature type="non-terminal residue" evidence="9">
    <location>
        <position position="1"/>
    </location>
</feature>
<dbReference type="InterPro" id="IPR014729">
    <property type="entry name" value="Rossmann-like_a/b/a_fold"/>
</dbReference>
<dbReference type="EMBL" id="UINC01176274">
    <property type="protein sequence ID" value="SVD83326.1"/>
    <property type="molecule type" value="Genomic_DNA"/>
</dbReference>
<evidence type="ECO:0000259" key="8">
    <source>
        <dbReference type="Pfam" id="PF01467"/>
    </source>
</evidence>
<feature type="domain" description="Cytidyltransferase-like" evidence="8">
    <location>
        <begin position="1"/>
        <end position="105"/>
    </location>
</feature>
<keyword evidence="6" id="KW-0067">ATP-binding</keyword>
<gene>
    <name evidence="9" type="ORF">METZ01_LOCUS436180</name>
</gene>
<evidence type="ECO:0000256" key="1">
    <source>
        <dbReference type="ARBA" id="ARBA00004790"/>
    </source>
</evidence>
<keyword evidence="2" id="KW-0662">Pyridine nucleotide biosynthesis</keyword>
<dbReference type="GO" id="GO:0005524">
    <property type="term" value="F:ATP binding"/>
    <property type="evidence" value="ECO:0007669"/>
    <property type="project" value="UniProtKB-KW"/>
</dbReference>
<dbReference type="SUPFAM" id="SSF52374">
    <property type="entry name" value="Nucleotidylyl transferase"/>
    <property type="match status" value="1"/>
</dbReference>